<evidence type="ECO:0000313" key="2">
    <source>
        <dbReference type="Proteomes" id="UP000829447"/>
    </source>
</evidence>
<name>A0ACC5WTK8_PANGG</name>
<accession>A0ACC5WTK8</accession>
<comment type="caution">
    <text evidence="1">The sequence shown here is derived from an EMBL/GenBank/DDBJ whole genome shotgun (WGS) entry which is preliminary data.</text>
</comment>
<sequence>MESWNHPVQTPGADSEALDVIPNVGSENAASPRITSSARQGRVAKPKPNVNCRRKREFISEENKDASYWEKRRKNNEAAKRSREKRRHNDMVLENRVMALNEENLRLKMELLQLKFRFGLISAASYTEKTQQISKAAENKRTSENPQLPSAHVLMNSDSSETEQITQSEGQASLPKYPSRGSLSDFSDGSSLDCPEPATYDMKRESVGVHAGVINGVASRHHDRVQNHHGNVQEHHGSHQPASNQRSVILYSSGSYVTQNQVDPKQTGSGDLPRAYALETLSEVAQQLASGSLDVTNYDDAKTKADVHYTLQDQHLLDEADPEHQNIYLTEPPALTCEGDLRDDRFSSLSKDTSSSDGDPHSSDKEASTDDECPSSSSSETGQSSHSGQNGGTVKTTALPHKLRLKHRAVSNEDSTSNTSASSALLQRGQNLTQSADGPPEPSPCRGSVTIGSGSRGDRNKKRD</sequence>
<gene>
    <name evidence="1" type="ORF">PGIGA_G00012440</name>
</gene>
<dbReference type="Proteomes" id="UP000829447">
    <property type="component" value="Linkage Group LG10"/>
</dbReference>
<reference evidence="1 2" key="1">
    <citation type="journal article" date="2022" name="bioRxiv">
        <title>An ancient truncated duplication of the anti-Mullerian hormone receptor type 2 gene is a potential conserved master sex determinant in the Pangasiidae catfish family.</title>
        <authorList>
            <person name="Wen M."/>
            <person name="Pan Q."/>
            <person name="Jouanno E."/>
            <person name="Montfort J."/>
            <person name="Zahm M."/>
            <person name="Cabau C."/>
            <person name="Klopp C."/>
            <person name="Iampietro C."/>
            <person name="Roques C."/>
            <person name="Bouchez O."/>
            <person name="Castinel A."/>
            <person name="Donnadieu C."/>
            <person name="Parrinello H."/>
            <person name="Poncet C."/>
            <person name="Belmonte E."/>
            <person name="Gautier V."/>
            <person name="Avarre J.-C."/>
            <person name="Dugue R."/>
            <person name="Gustiano R."/>
            <person name="Ha T.T.T."/>
            <person name="Campet M."/>
            <person name="Sriphairoj K."/>
            <person name="Ribolli J."/>
            <person name="de Almeida F.L."/>
            <person name="Desvignes T."/>
            <person name="Postlethwait J.H."/>
            <person name="Bucao C.F."/>
            <person name="Robinson-Rechavi M."/>
            <person name="Bobe J."/>
            <person name="Herpin A."/>
            <person name="Guiguen Y."/>
        </authorList>
    </citation>
    <scope>NUCLEOTIDE SEQUENCE [LARGE SCALE GENOMIC DNA]</scope>
    <source>
        <strain evidence="1">YG-Dec2019</strain>
    </source>
</reference>
<protein>
    <submittedName>
        <fullName evidence="1">Uncharacterized protein</fullName>
    </submittedName>
</protein>
<keyword evidence="2" id="KW-1185">Reference proteome</keyword>
<organism evidence="1 2">
    <name type="scientific">Pangasianodon gigas</name>
    <name type="common">Mekong giant catfish</name>
    <name type="synonym">Pangasius gigas</name>
    <dbReference type="NCBI Taxonomy" id="30993"/>
    <lineage>
        <taxon>Eukaryota</taxon>
        <taxon>Metazoa</taxon>
        <taxon>Chordata</taxon>
        <taxon>Craniata</taxon>
        <taxon>Vertebrata</taxon>
        <taxon>Euteleostomi</taxon>
        <taxon>Actinopterygii</taxon>
        <taxon>Neopterygii</taxon>
        <taxon>Teleostei</taxon>
        <taxon>Ostariophysi</taxon>
        <taxon>Siluriformes</taxon>
        <taxon>Pangasiidae</taxon>
        <taxon>Pangasianodon</taxon>
    </lineage>
</organism>
<dbReference type="EMBL" id="CM040463">
    <property type="protein sequence ID" value="MCI4382216.1"/>
    <property type="molecule type" value="Genomic_DNA"/>
</dbReference>
<evidence type="ECO:0000313" key="1">
    <source>
        <dbReference type="EMBL" id="MCI4382216.1"/>
    </source>
</evidence>
<proteinExistence type="predicted"/>